<gene>
    <name evidence="5" type="ORF">H9815_03815</name>
</gene>
<evidence type="ECO:0000313" key="5">
    <source>
        <dbReference type="EMBL" id="HIZ34881.1"/>
    </source>
</evidence>
<dbReference type="AlphaFoldDB" id="A0A9D2J340"/>
<evidence type="ECO:0000256" key="1">
    <source>
        <dbReference type="ARBA" id="ARBA00023125"/>
    </source>
</evidence>
<dbReference type="Proteomes" id="UP000824037">
    <property type="component" value="Unassembled WGS sequence"/>
</dbReference>
<dbReference type="Gene3D" id="1.10.357.10">
    <property type="entry name" value="Tetracycline Repressor, domain 2"/>
    <property type="match status" value="1"/>
</dbReference>
<dbReference type="EMBL" id="DXBY01000061">
    <property type="protein sequence ID" value="HIZ34881.1"/>
    <property type="molecule type" value="Genomic_DNA"/>
</dbReference>
<organism evidence="5 6">
    <name type="scientific">Candidatus Ruania gallistercoris</name>
    <dbReference type="NCBI Taxonomy" id="2838746"/>
    <lineage>
        <taxon>Bacteria</taxon>
        <taxon>Bacillati</taxon>
        <taxon>Actinomycetota</taxon>
        <taxon>Actinomycetes</taxon>
        <taxon>Micrococcales</taxon>
        <taxon>Ruaniaceae</taxon>
        <taxon>Ruania</taxon>
    </lineage>
</organism>
<evidence type="ECO:0000256" key="2">
    <source>
        <dbReference type="PROSITE-ProRule" id="PRU00335"/>
    </source>
</evidence>
<dbReference type="InterPro" id="IPR009057">
    <property type="entry name" value="Homeodomain-like_sf"/>
</dbReference>
<protein>
    <submittedName>
        <fullName evidence="5">TetR/AcrR family transcriptional regulator</fullName>
    </submittedName>
</protein>
<reference evidence="5" key="2">
    <citation type="submission" date="2021-04" db="EMBL/GenBank/DDBJ databases">
        <authorList>
            <person name="Gilroy R."/>
        </authorList>
    </citation>
    <scope>NUCLEOTIDE SEQUENCE</scope>
    <source>
        <strain evidence="5">ChiGjej4B4-7305</strain>
    </source>
</reference>
<proteinExistence type="predicted"/>
<evidence type="ECO:0000256" key="3">
    <source>
        <dbReference type="SAM" id="MobiDB-lite"/>
    </source>
</evidence>
<keyword evidence="1 2" id="KW-0238">DNA-binding</keyword>
<dbReference type="GO" id="GO:0003677">
    <property type="term" value="F:DNA binding"/>
    <property type="evidence" value="ECO:0007669"/>
    <property type="project" value="UniProtKB-UniRule"/>
</dbReference>
<feature type="domain" description="HTH tetR-type" evidence="4">
    <location>
        <begin position="28"/>
        <end position="92"/>
    </location>
</feature>
<sequence>MPISDDPEPARPERPSTIGRRRPRLSDEQTEQRMLATAAQALSREGLTVSLDHIRLEDVIREAGVSRSTAYRRWPNKDLFLGDLLLELARASEPMAMTGAQEASDAIRDVVLARLDLLTSPQGRLQLAAEVLREVGAADFRRVVATPQWRTYLALTVSAVSMPEGSLRHQVMETLAASERAFIQGIVRSHRTGHRLLGLRIRPETGLDYTALAQFANAAMRGLVSQTMVRPEVAEEEFDGEIFGVQGGWSLPSLVSVAGLSFLEPDPEISWDEERITVLRARLESGENLLEHESDPTG</sequence>
<accession>A0A9D2J340</accession>
<feature type="region of interest" description="Disordered" evidence="3">
    <location>
        <begin position="1"/>
        <end position="29"/>
    </location>
</feature>
<comment type="caution">
    <text evidence="5">The sequence shown here is derived from an EMBL/GenBank/DDBJ whole genome shotgun (WGS) entry which is preliminary data.</text>
</comment>
<dbReference type="SUPFAM" id="SSF46689">
    <property type="entry name" value="Homeodomain-like"/>
    <property type="match status" value="1"/>
</dbReference>
<evidence type="ECO:0000259" key="4">
    <source>
        <dbReference type="PROSITE" id="PS50977"/>
    </source>
</evidence>
<reference evidence="5" key="1">
    <citation type="journal article" date="2021" name="PeerJ">
        <title>Extensive microbial diversity within the chicken gut microbiome revealed by metagenomics and culture.</title>
        <authorList>
            <person name="Gilroy R."/>
            <person name="Ravi A."/>
            <person name="Getino M."/>
            <person name="Pursley I."/>
            <person name="Horton D.L."/>
            <person name="Alikhan N.F."/>
            <person name="Baker D."/>
            <person name="Gharbi K."/>
            <person name="Hall N."/>
            <person name="Watson M."/>
            <person name="Adriaenssens E.M."/>
            <person name="Foster-Nyarko E."/>
            <person name="Jarju S."/>
            <person name="Secka A."/>
            <person name="Antonio M."/>
            <person name="Oren A."/>
            <person name="Chaudhuri R.R."/>
            <person name="La Ragione R."/>
            <person name="Hildebrand F."/>
            <person name="Pallen M.J."/>
        </authorList>
    </citation>
    <scope>NUCLEOTIDE SEQUENCE</scope>
    <source>
        <strain evidence="5">ChiGjej4B4-7305</strain>
    </source>
</reference>
<feature type="DNA-binding region" description="H-T-H motif" evidence="2">
    <location>
        <begin position="55"/>
        <end position="74"/>
    </location>
</feature>
<dbReference type="InterPro" id="IPR001647">
    <property type="entry name" value="HTH_TetR"/>
</dbReference>
<dbReference type="PROSITE" id="PS50977">
    <property type="entry name" value="HTH_TETR_2"/>
    <property type="match status" value="1"/>
</dbReference>
<evidence type="ECO:0000313" key="6">
    <source>
        <dbReference type="Proteomes" id="UP000824037"/>
    </source>
</evidence>
<name>A0A9D2J340_9MICO</name>